<evidence type="ECO:0000256" key="2">
    <source>
        <dbReference type="SAM" id="MobiDB-lite"/>
    </source>
</evidence>
<evidence type="ECO:0000313" key="5">
    <source>
        <dbReference type="Proteomes" id="UP001230156"/>
    </source>
</evidence>
<evidence type="ECO:0000313" key="4">
    <source>
        <dbReference type="EMBL" id="MDQ7248057.1"/>
    </source>
</evidence>
<dbReference type="Proteomes" id="UP001230156">
    <property type="component" value="Unassembled WGS sequence"/>
</dbReference>
<dbReference type="InterPro" id="IPR023214">
    <property type="entry name" value="HAD_sf"/>
</dbReference>
<dbReference type="Gene3D" id="3.40.50.1000">
    <property type="entry name" value="HAD superfamily/HAD-like"/>
    <property type="match status" value="1"/>
</dbReference>
<reference evidence="5" key="1">
    <citation type="submission" date="2023-08" db="EMBL/GenBank/DDBJ databases">
        <title>Rhodospirillaceae gen. nov., a novel taxon isolated from the Yangtze River Yuezi River estuary sludge.</title>
        <authorList>
            <person name="Ruan L."/>
        </authorList>
    </citation>
    <scope>NUCLEOTIDE SEQUENCE [LARGE SCALE GENOMIC DNA]</scope>
    <source>
        <strain evidence="5">R-7</strain>
    </source>
</reference>
<proteinExistence type="inferred from homology"/>
<feature type="transmembrane region" description="Helical" evidence="3">
    <location>
        <begin position="619"/>
        <end position="643"/>
    </location>
</feature>
<protein>
    <submittedName>
        <fullName evidence="4">Uncharacterized protein</fullName>
    </submittedName>
</protein>
<keyword evidence="5" id="KW-1185">Reference proteome</keyword>
<dbReference type="EMBL" id="JAUYVI010000003">
    <property type="protein sequence ID" value="MDQ7248057.1"/>
    <property type="molecule type" value="Genomic_DNA"/>
</dbReference>
<feature type="transmembrane region" description="Helical" evidence="3">
    <location>
        <begin position="65"/>
        <end position="82"/>
    </location>
</feature>
<dbReference type="InterPro" id="IPR051014">
    <property type="entry name" value="Cation_Transport_ATPase_IB"/>
</dbReference>
<keyword evidence="3" id="KW-1133">Transmembrane helix</keyword>
<feature type="region of interest" description="Disordered" evidence="2">
    <location>
        <begin position="1"/>
        <end position="23"/>
    </location>
</feature>
<gene>
    <name evidence="4" type="ORF">Q8A70_10290</name>
</gene>
<dbReference type="InterPro" id="IPR023299">
    <property type="entry name" value="ATPase_P-typ_cyto_dom_N"/>
</dbReference>
<organism evidence="4 5">
    <name type="scientific">Dongia sedimenti</name>
    <dbReference type="NCBI Taxonomy" id="3064282"/>
    <lineage>
        <taxon>Bacteria</taxon>
        <taxon>Pseudomonadati</taxon>
        <taxon>Pseudomonadota</taxon>
        <taxon>Alphaproteobacteria</taxon>
        <taxon>Rhodospirillales</taxon>
        <taxon>Dongiaceae</taxon>
        <taxon>Dongia</taxon>
    </lineage>
</organism>
<accession>A0ABU0YK23</accession>
<dbReference type="SUPFAM" id="SSF81660">
    <property type="entry name" value="Metal cation-transporting ATPase, ATP-binding domain N"/>
    <property type="match status" value="1"/>
</dbReference>
<comment type="caution">
    <text evidence="4">The sequence shown here is derived from an EMBL/GenBank/DDBJ whole genome shotgun (WGS) entry which is preliminary data.</text>
</comment>
<evidence type="ECO:0000256" key="3">
    <source>
        <dbReference type="SAM" id="Phobius"/>
    </source>
</evidence>
<comment type="similarity">
    <text evidence="1">Belongs to the cation transport ATPase (P-type) (TC 3.A.3) family. Type IB subfamily.</text>
</comment>
<feature type="transmembrane region" description="Helical" evidence="3">
    <location>
        <begin position="252"/>
        <end position="273"/>
    </location>
</feature>
<dbReference type="RefSeq" id="WP_379955500.1">
    <property type="nucleotide sequence ID" value="NZ_JAUYVI010000003.1"/>
</dbReference>
<name>A0ABU0YK23_9PROT</name>
<feature type="transmembrane region" description="Helical" evidence="3">
    <location>
        <begin position="279"/>
        <end position="299"/>
    </location>
</feature>
<feature type="transmembrane region" description="Helical" evidence="3">
    <location>
        <begin position="132"/>
        <end position="152"/>
    </location>
</feature>
<feature type="transmembrane region" description="Helical" evidence="3">
    <location>
        <begin position="102"/>
        <end position="120"/>
    </location>
</feature>
<keyword evidence="3" id="KW-0812">Transmembrane</keyword>
<keyword evidence="3" id="KW-0472">Membrane</keyword>
<feature type="transmembrane region" description="Helical" evidence="3">
    <location>
        <begin position="596"/>
        <end position="613"/>
    </location>
</feature>
<dbReference type="Gene3D" id="3.40.1110.10">
    <property type="entry name" value="Calcium-transporting ATPase, cytoplasmic domain N"/>
    <property type="match status" value="1"/>
</dbReference>
<feature type="compositionally biased region" description="Basic and acidic residues" evidence="2">
    <location>
        <begin position="1"/>
        <end position="10"/>
    </location>
</feature>
<dbReference type="PANTHER" id="PTHR48085">
    <property type="entry name" value="CADMIUM/ZINC-TRANSPORTING ATPASE HMA2-RELATED"/>
    <property type="match status" value="1"/>
</dbReference>
<feature type="transmembrane region" description="Helical" evidence="3">
    <location>
        <begin position="30"/>
        <end position="53"/>
    </location>
</feature>
<evidence type="ECO:0000256" key="1">
    <source>
        <dbReference type="ARBA" id="ARBA00006024"/>
    </source>
</evidence>
<sequence length="654" mass="68309">MLEEGSKPRLEGAAPESATRTGPSWVRSPWLAVAGAFLVFLGLAGLILAATAPGQDFSLWPDLQRNYWLIAAVSILVCLGFGKRVQIDAVTDLLNLRISGRFLLALGADAGLVAGILFGLERGDSWHLESGLAALALADGIVAAAVLGRRLLAGPGRKPRLPPSPVVAAVTVEPGTLIPFDGFVIGGRSEVDDGLAGGSPLGSLRGAGDIVHRGARNGDGRLTIDPMVEAPAAAPAFTAAALFPKMIHAKALLIFIGLLALAVVLAMTGAALPALRLELGLLVLCVATPVALGLVRPLIHAKVVRRARKLGWVLNGTAVIDALADISALVCGRGGVVTRPEMEIVAIHPAIDVEAVELVAAAASIAQSSHGVWARALLRYAVSRKLRLAPLAEWTDEILETGFGLRALTQGGQGLIAGTRDWVADQGIRTSLLENQARESLTTGRRALWVAQVTPAPVLIGVIIGGERLKPGASEMCKNAKRSGLTGALLDRRGAEGGAELARYLGLRFVEDDTLARKAMATEWSTLGLKPVIVQHRGDPVPDAPVGPRLLMGMPVAGDAVPAVAGDWAAATAREDPRLILDLLRLCRDTRRREKFGYLLAAVFTLPGLWLIANGQSSAAILVLAALIGLVGVIANAQLLGFVTSTATEIDEED</sequence>